<reference evidence="6" key="1">
    <citation type="submission" date="2020-05" db="EMBL/GenBank/DDBJ databases">
        <title>Phylogenomic resolution of chytrid fungi.</title>
        <authorList>
            <person name="Stajich J.E."/>
            <person name="Amses K."/>
            <person name="Simmons R."/>
            <person name="Seto K."/>
            <person name="Myers J."/>
            <person name="Bonds A."/>
            <person name="Quandt C.A."/>
            <person name="Barry K."/>
            <person name="Liu P."/>
            <person name="Grigoriev I."/>
            <person name="Longcore J.E."/>
            <person name="James T.Y."/>
        </authorList>
    </citation>
    <scope>NUCLEOTIDE SEQUENCE</scope>
    <source>
        <strain evidence="6">JEL0379</strain>
    </source>
</reference>
<organism evidence="6 7">
    <name type="scientific">Geranomyces variabilis</name>
    <dbReference type="NCBI Taxonomy" id="109894"/>
    <lineage>
        <taxon>Eukaryota</taxon>
        <taxon>Fungi</taxon>
        <taxon>Fungi incertae sedis</taxon>
        <taxon>Chytridiomycota</taxon>
        <taxon>Chytridiomycota incertae sedis</taxon>
        <taxon>Chytridiomycetes</taxon>
        <taxon>Spizellomycetales</taxon>
        <taxon>Powellomycetaceae</taxon>
        <taxon>Geranomyces</taxon>
    </lineage>
</organism>
<dbReference type="PROSITE" id="PS00498">
    <property type="entry name" value="TYROSINASE_2"/>
    <property type="match status" value="1"/>
</dbReference>
<dbReference type="AlphaFoldDB" id="A0AAD5XMD9"/>
<evidence type="ECO:0000313" key="7">
    <source>
        <dbReference type="Proteomes" id="UP001212152"/>
    </source>
</evidence>
<name>A0AAD5XMD9_9FUNG</name>
<dbReference type="EMBL" id="JADGJQ010000027">
    <property type="protein sequence ID" value="KAJ3178327.1"/>
    <property type="molecule type" value="Genomic_DNA"/>
</dbReference>
<sequence length="458" mass="50651">MRFFSAAALALLALSQTVSVLAQSCTAPVVRREFRELSDVDKQKFIDALKCLRNPQRSPSFNPSTGSRTIYDDLVWVHRQNAPQSHNSPAFLPWHRGMLSLIEFWLKSNCGWTGGIPYWDWTLDSQAPQNSVILSSKWFGGNGNPAQQNCITNGQFTDVRTVFTNPGTSNCIHRFFNVNNQPAAGPTLINSVAQQALMQNSRTSYASFRNNFESQPHNMVHSSIGGDMFIVTISPNDPLFYLHHANVDRMWYIWQKNNPALALTYNDFQVAVTTNDPLQYNIAWGNQAVVAWFLTTTSGGTMCYNYSNGVAPAALQFDNAAVNALRSGAAPKPAPAPVMAKTQLKPIDPISDLSLQHMNFTKAEIKNVRDTEAFSNKVTKFANDAGFVSHDVFANTDNKWRPVTDDEVKVRDQMLSLVADAAKEATAKPAPGFQPSDPTKISTKLEAALALSRAWTLA</sequence>
<dbReference type="PANTHER" id="PTHR11474">
    <property type="entry name" value="TYROSINASE FAMILY MEMBER"/>
    <property type="match status" value="1"/>
</dbReference>
<keyword evidence="1" id="KW-0479">Metal-binding</keyword>
<keyword evidence="7" id="KW-1185">Reference proteome</keyword>
<dbReference type="GO" id="GO:0016491">
    <property type="term" value="F:oxidoreductase activity"/>
    <property type="evidence" value="ECO:0007669"/>
    <property type="project" value="InterPro"/>
</dbReference>
<feature type="signal peptide" evidence="3">
    <location>
        <begin position="1"/>
        <end position="22"/>
    </location>
</feature>
<dbReference type="SUPFAM" id="SSF48056">
    <property type="entry name" value="Di-copper centre-containing domain"/>
    <property type="match status" value="1"/>
</dbReference>
<evidence type="ECO:0000259" key="5">
    <source>
        <dbReference type="PROSITE" id="PS00498"/>
    </source>
</evidence>
<feature type="domain" description="Tyrosinase copper-binding" evidence="5">
    <location>
        <begin position="237"/>
        <end position="248"/>
    </location>
</feature>
<dbReference type="InterPro" id="IPR008922">
    <property type="entry name" value="Di-copper_centre_dom_sf"/>
</dbReference>
<evidence type="ECO:0000259" key="4">
    <source>
        <dbReference type="PROSITE" id="PS00497"/>
    </source>
</evidence>
<keyword evidence="3" id="KW-0732">Signal</keyword>
<feature type="chain" id="PRO_5042070686" description="Tyrosinase copper-binding domain-containing protein" evidence="3">
    <location>
        <begin position="23"/>
        <end position="458"/>
    </location>
</feature>
<dbReference type="InterPro" id="IPR002227">
    <property type="entry name" value="Tyrosinase_Cu-bd"/>
</dbReference>
<dbReference type="Proteomes" id="UP001212152">
    <property type="component" value="Unassembled WGS sequence"/>
</dbReference>
<dbReference type="InterPro" id="IPR050316">
    <property type="entry name" value="Tyrosinase/Hemocyanin"/>
</dbReference>
<dbReference type="GO" id="GO:0046872">
    <property type="term" value="F:metal ion binding"/>
    <property type="evidence" value="ECO:0007669"/>
    <property type="project" value="UniProtKB-KW"/>
</dbReference>
<evidence type="ECO:0000256" key="2">
    <source>
        <dbReference type="ARBA" id="ARBA00023008"/>
    </source>
</evidence>
<evidence type="ECO:0000256" key="1">
    <source>
        <dbReference type="ARBA" id="ARBA00022723"/>
    </source>
</evidence>
<keyword evidence="2" id="KW-0186">Copper</keyword>
<protein>
    <recommendedName>
        <fullName evidence="4 5">Tyrosinase copper-binding domain-containing protein</fullName>
    </recommendedName>
</protein>
<comment type="caution">
    <text evidence="6">The sequence shown here is derived from an EMBL/GenBank/DDBJ whole genome shotgun (WGS) entry which is preliminary data.</text>
</comment>
<dbReference type="PROSITE" id="PS00497">
    <property type="entry name" value="TYROSINASE_1"/>
    <property type="match status" value="1"/>
</dbReference>
<proteinExistence type="predicted"/>
<dbReference type="PRINTS" id="PR00092">
    <property type="entry name" value="TYROSINASE"/>
</dbReference>
<dbReference type="Gene3D" id="1.10.1280.10">
    <property type="entry name" value="Di-copper center containing domain from catechol oxidase"/>
    <property type="match status" value="1"/>
</dbReference>
<gene>
    <name evidence="6" type="ORF">HDU87_003639</name>
</gene>
<dbReference type="Pfam" id="PF00264">
    <property type="entry name" value="Tyrosinase"/>
    <property type="match status" value="1"/>
</dbReference>
<evidence type="ECO:0000313" key="6">
    <source>
        <dbReference type="EMBL" id="KAJ3178327.1"/>
    </source>
</evidence>
<accession>A0AAD5XMD9</accession>
<dbReference type="PANTHER" id="PTHR11474:SF126">
    <property type="entry name" value="TYROSINASE-LIKE PROTEIN TYR-1-RELATED"/>
    <property type="match status" value="1"/>
</dbReference>
<feature type="domain" description="Tyrosinase copper-binding" evidence="4">
    <location>
        <begin position="86"/>
        <end position="103"/>
    </location>
</feature>
<dbReference type="PROSITE" id="PS51257">
    <property type="entry name" value="PROKAR_LIPOPROTEIN"/>
    <property type="match status" value="1"/>
</dbReference>
<evidence type="ECO:0000256" key="3">
    <source>
        <dbReference type="SAM" id="SignalP"/>
    </source>
</evidence>